<organism evidence="4 5">
    <name type="scientific">Streptomyces gamaensis</name>
    <dbReference type="NCBI Taxonomy" id="1763542"/>
    <lineage>
        <taxon>Bacteria</taxon>
        <taxon>Bacillati</taxon>
        <taxon>Actinomycetota</taxon>
        <taxon>Actinomycetes</taxon>
        <taxon>Kitasatosporales</taxon>
        <taxon>Streptomycetaceae</taxon>
        <taxon>Streptomyces</taxon>
    </lineage>
</organism>
<evidence type="ECO:0000259" key="2">
    <source>
        <dbReference type="Pfam" id="PF00326"/>
    </source>
</evidence>
<evidence type="ECO:0000313" key="5">
    <source>
        <dbReference type="Proteomes" id="UP001596083"/>
    </source>
</evidence>
<dbReference type="Pfam" id="PF07676">
    <property type="entry name" value="PD40"/>
    <property type="match status" value="1"/>
</dbReference>
<dbReference type="InterPro" id="IPR029058">
    <property type="entry name" value="AB_hydrolase_fold"/>
</dbReference>
<dbReference type="SUPFAM" id="SSF82171">
    <property type="entry name" value="DPP6 N-terminal domain-like"/>
    <property type="match status" value="1"/>
</dbReference>
<comment type="caution">
    <text evidence="4">The sequence shown here is derived from an EMBL/GenBank/DDBJ whole genome shotgun (WGS) entry which is preliminary data.</text>
</comment>
<dbReference type="Gene3D" id="3.40.50.1820">
    <property type="entry name" value="alpha/beta hydrolase"/>
    <property type="match status" value="1"/>
</dbReference>
<protein>
    <submittedName>
        <fullName evidence="4">Prolyl oligopeptidase family serine peptidase</fullName>
    </submittedName>
</protein>
<reference evidence="5" key="1">
    <citation type="journal article" date="2019" name="Int. J. Syst. Evol. Microbiol.">
        <title>The Global Catalogue of Microorganisms (GCM) 10K type strain sequencing project: providing services to taxonomists for standard genome sequencing and annotation.</title>
        <authorList>
            <consortium name="The Broad Institute Genomics Platform"/>
            <consortium name="The Broad Institute Genome Sequencing Center for Infectious Disease"/>
            <person name="Wu L."/>
            <person name="Ma J."/>
        </authorList>
    </citation>
    <scope>NUCLEOTIDE SEQUENCE [LARGE SCALE GENOMIC DNA]</scope>
    <source>
        <strain evidence="5">CGMCC 4.7304</strain>
    </source>
</reference>
<evidence type="ECO:0000256" key="1">
    <source>
        <dbReference type="SAM" id="MobiDB-lite"/>
    </source>
</evidence>
<dbReference type="EMBL" id="JBHSPB010000017">
    <property type="protein sequence ID" value="MFC5723361.1"/>
    <property type="molecule type" value="Genomic_DNA"/>
</dbReference>
<dbReference type="PANTHER" id="PTHR11731">
    <property type="entry name" value="PROTEASE FAMILY S9B,C DIPEPTIDYL-PEPTIDASE IV-RELATED"/>
    <property type="match status" value="1"/>
</dbReference>
<gene>
    <name evidence="4" type="ORF">ACFP1Z_24670</name>
</gene>
<accession>A0ABW0Z7R7</accession>
<evidence type="ECO:0000259" key="3">
    <source>
        <dbReference type="Pfam" id="PF00930"/>
    </source>
</evidence>
<dbReference type="Pfam" id="PF00930">
    <property type="entry name" value="DPPIV_N"/>
    <property type="match status" value="1"/>
</dbReference>
<dbReference type="InterPro" id="IPR011659">
    <property type="entry name" value="WD40"/>
</dbReference>
<feature type="domain" description="Dipeptidylpeptidase IV N-terminal" evidence="3">
    <location>
        <begin position="133"/>
        <end position="316"/>
    </location>
</feature>
<keyword evidence="5" id="KW-1185">Reference proteome</keyword>
<dbReference type="PANTHER" id="PTHR11731:SF193">
    <property type="entry name" value="DIPEPTIDYL PEPTIDASE 9"/>
    <property type="match status" value="1"/>
</dbReference>
<proteinExistence type="predicted"/>
<dbReference type="InterPro" id="IPR050278">
    <property type="entry name" value="Serine_Prot_S9B/DPPIV"/>
</dbReference>
<sequence>MDHSSCAVSSRAVAAFPHQYAASRRFELGVPRRFTVSPDGRRVLFTRTRGGLDARSALWLYEDGRERVLAEPASDDAALPQAERDRRERARERAEGIVASATDRDVRLAVYAVGGRVWAVRTDGGTPFAVPGTERAVDPRPSPDGRYVAYVTGGTLRVVSLTGEERVSVVPEGPEVTYGLPEHTAAESMGRDRGHWWAPDGSALLVARVDPTRVPLWYVSDPAHPQRPPRSVRCPTAGTANAEVRLFLVGLDGSRTEVAWDRAGFEYLTAADWDAHGPLLAVQSRDQRRLRVLAADPATGRTRLLRERRDSAWVELVPGTPARTACGALVEPLDDGDVRQLTVGGEVVSPPGLQVHEVLGVTGERVLFSVWENTFERHVWQYEPGRGARRLSGGPGVHTAVAGGDTVVLSGQTPDGWSVTVVTDGQQAGVIRSLAAEPVVVPRPEFLTLGERGLPAMLFLPSWHTPGSRKLPVLLRPYAGPGLRVAVRGRGWPACVAQWCAEQGFAVLVADGRGTPGMGPRWEKAVRGDPLTPVLRDQIDALRAAAAHCPDLDTDRVGISGWSFGGTVAAAAVLRHPEVFHAAVSGAAVTDMPLYDAYWRERFLGHPEEEPENYARSSTLRDAHLLRRPLLLVHGMADDNVLVAHTLRLSAALLAAGRPHRVLPVSGATHSPVGDAGSLLRFETDFLRETLKP</sequence>
<dbReference type="SUPFAM" id="SSF53474">
    <property type="entry name" value="alpha/beta-Hydrolases"/>
    <property type="match status" value="1"/>
</dbReference>
<dbReference type="Gene3D" id="2.140.10.30">
    <property type="entry name" value="Dipeptidylpeptidase IV, N-terminal domain"/>
    <property type="match status" value="1"/>
</dbReference>
<dbReference type="Pfam" id="PF00326">
    <property type="entry name" value="Peptidase_S9"/>
    <property type="match status" value="1"/>
</dbReference>
<feature type="domain" description="Peptidase S9 prolyl oligopeptidase catalytic" evidence="2">
    <location>
        <begin position="497"/>
        <end position="692"/>
    </location>
</feature>
<name>A0ABW0Z7R7_9ACTN</name>
<dbReference type="RefSeq" id="WP_390319552.1">
    <property type="nucleotide sequence ID" value="NZ_JBHSPB010000017.1"/>
</dbReference>
<dbReference type="Proteomes" id="UP001596083">
    <property type="component" value="Unassembled WGS sequence"/>
</dbReference>
<dbReference type="InterPro" id="IPR002469">
    <property type="entry name" value="Peptidase_S9B_N"/>
</dbReference>
<dbReference type="InterPro" id="IPR001375">
    <property type="entry name" value="Peptidase_S9_cat"/>
</dbReference>
<feature type="region of interest" description="Disordered" evidence="1">
    <location>
        <begin position="71"/>
        <end position="90"/>
    </location>
</feature>
<evidence type="ECO:0000313" key="4">
    <source>
        <dbReference type="EMBL" id="MFC5723361.1"/>
    </source>
</evidence>